<accession>A0A5S9NZA8</accession>
<evidence type="ECO:0000313" key="1">
    <source>
        <dbReference type="EMBL" id="CAA0096156.1"/>
    </source>
</evidence>
<evidence type="ECO:0000313" key="2">
    <source>
        <dbReference type="Proteomes" id="UP000430146"/>
    </source>
</evidence>
<dbReference type="EMBL" id="CACSIP010000005">
    <property type="protein sequence ID" value="CAA0096156.1"/>
    <property type="molecule type" value="Genomic_DNA"/>
</dbReference>
<sequence length="84" mass="8674">MTHTKAILADLNSELDAAGVFTGLPIGDGDLLVAALSFDVCIRADPAHSMRTRAAAARADQWPGEDGAGVARALDLAATLIESR</sequence>
<protein>
    <submittedName>
        <fullName evidence="1">Uncharacterized protein</fullName>
    </submittedName>
</protein>
<dbReference type="RefSeq" id="WP_159229268.1">
    <property type="nucleotide sequence ID" value="NZ_CACSIP010000005.1"/>
</dbReference>
<dbReference type="AlphaFoldDB" id="A0A5S9NZA8"/>
<proteinExistence type="predicted"/>
<dbReference type="Proteomes" id="UP000430146">
    <property type="component" value="Unassembled WGS sequence"/>
</dbReference>
<dbReference type="OrthoDB" id="9856146at2"/>
<reference evidence="1 2" key="1">
    <citation type="submission" date="2019-11" db="EMBL/GenBank/DDBJ databases">
        <authorList>
            <person name="Holert J."/>
        </authorList>
    </citation>
    <scope>NUCLEOTIDE SEQUENCE [LARGE SCALE GENOMIC DNA]</scope>
    <source>
        <strain evidence="1">BC8_1</strain>
    </source>
</reference>
<organism evidence="1 2">
    <name type="scientific">Mycolicibacterium vanbaalenii</name>
    <name type="common">Mycobacterium vanbaalenii</name>
    <dbReference type="NCBI Taxonomy" id="110539"/>
    <lineage>
        <taxon>Bacteria</taxon>
        <taxon>Bacillati</taxon>
        <taxon>Actinomycetota</taxon>
        <taxon>Actinomycetes</taxon>
        <taxon>Mycobacteriales</taxon>
        <taxon>Mycobacteriaceae</taxon>
        <taxon>Mycolicibacterium</taxon>
    </lineage>
</organism>
<keyword evidence="2" id="KW-1185">Reference proteome</keyword>
<name>A0A5S9NZA8_MYCVN</name>
<gene>
    <name evidence="1" type="ORF">AELLOGFF_02937</name>
</gene>